<protein>
    <submittedName>
        <fullName evidence="2">Hemerythrin domain-containing protein</fullName>
    </submittedName>
</protein>
<organism evidence="2 3">
    <name type="scientific">Nonomuraea marmarensis</name>
    <dbReference type="NCBI Taxonomy" id="3351344"/>
    <lineage>
        <taxon>Bacteria</taxon>
        <taxon>Bacillati</taxon>
        <taxon>Actinomycetota</taxon>
        <taxon>Actinomycetes</taxon>
        <taxon>Streptosporangiales</taxon>
        <taxon>Streptosporangiaceae</taxon>
        <taxon>Nonomuraea</taxon>
    </lineage>
</organism>
<feature type="domain" description="Hemerythrin-like" evidence="1">
    <location>
        <begin position="16"/>
        <end position="72"/>
    </location>
</feature>
<name>A0ABW7ACL8_9ACTN</name>
<dbReference type="Gene3D" id="1.20.120.520">
    <property type="entry name" value="nmb1532 protein domain like"/>
    <property type="match status" value="1"/>
</dbReference>
<dbReference type="Proteomes" id="UP001603978">
    <property type="component" value="Unassembled WGS sequence"/>
</dbReference>
<accession>A0ABW7ACL8</accession>
<evidence type="ECO:0000313" key="2">
    <source>
        <dbReference type="EMBL" id="MFG1705096.1"/>
    </source>
</evidence>
<evidence type="ECO:0000259" key="1">
    <source>
        <dbReference type="Pfam" id="PF01814"/>
    </source>
</evidence>
<gene>
    <name evidence="2" type="ORF">ACFLIM_18055</name>
</gene>
<dbReference type="Pfam" id="PF01814">
    <property type="entry name" value="Hemerythrin"/>
    <property type="match status" value="1"/>
</dbReference>
<proteinExistence type="predicted"/>
<dbReference type="InterPro" id="IPR012312">
    <property type="entry name" value="Hemerythrin-like"/>
</dbReference>
<keyword evidence="3" id="KW-1185">Reference proteome</keyword>
<dbReference type="EMBL" id="JBICRM010000009">
    <property type="protein sequence ID" value="MFG1705096.1"/>
    <property type="molecule type" value="Genomic_DNA"/>
</dbReference>
<comment type="caution">
    <text evidence="2">The sequence shown here is derived from an EMBL/GenBank/DDBJ whole genome shotgun (WGS) entry which is preliminary data.</text>
</comment>
<sequence length="139" mass="14877">MILAKAPEAVDPLGGLSDEHDRLDAALDALAAAPIDGERVALIEAAIAVRDLVHLHLEHEEPALFPALRDHVSEDAWADFSQRVIATTPPVGMHLLVGFLEQVGTPEEVEIILGDMPAPVRTALREHAQATFDMLNAAG</sequence>
<reference evidence="2 3" key="1">
    <citation type="submission" date="2024-10" db="EMBL/GenBank/DDBJ databases">
        <authorList>
            <person name="Topkara A.R."/>
            <person name="Saygin H."/>
        </authorList>
    </citation>
    <scope>NUCLEOTIDE SEQUENCE [LARGE SCALE GENOMIC DNA]</scope>
    <source>
        <strain evidence="2 3">M3C6</strain>
    </source>
</reference>
<evidence type="ECO:0000313" key="3">
    <source>
        <dbReference type="Proteomes" id="UP001603978"/>
    </source>
</evidence>
<dbReference type="RefSeq" id="WP_393166763.1">
    <property type="nucleotide sequence ID" value="NZ_JBICRM010000009.1"/>
</dbReference>